<dbReference type="KEGG" id="nlo:107219278"/>
<protein>
    <submittedName>
        <fullName evidence="3">Uncharacterized protein LOC107219278</fullName>
    </submittedName>
</protein>
<dbReference type="PANTHER" id="PTHR34717">
    <property type="entry name" value="EG:BACR7A4.20 PROTEIN"/>
    <property type="match status" value="1"/>
</dbReference>
<evidence type="ECO:0000313" key="2">
    <source>
        <dbReference type="Proteomes" id="UP000829291"/>
    </source>
</evidence>
<gene>
    <name evidence="3" type="primary">LOC107219278</name>
</gene>
<dbReference type="OrthoDB" id="5798273at2759"/>
<proteinExistence type="predicted"/>
<dbReference type="AlphaFoldDB" id="A0A6J0BEX5"/>
<dbReference type="Proteomes" id="UP000829291">
    <property type="component" value="Chromosome 3"/>
</dbReference>
<keyword evidence="1" id="KW-0732">Signal</keyword>
<sequence>MVLCSLLLAALLFAVFKYLKLENVEPIFGVYKQPGKWYYLKYLAFWCILNSRRVFGKLGSRLRQSGYGMKSRSTPEEMDKAQQLSSHTEAFDAVFFMATNKEGYYLVGGSERRHDGIVNGLFYLVVPGKGLLCSKRIPSTQLHGAKPNEFGAEGIRFTPIVPMKHWRIEYNGSMWFQNEPGKSSNVEIQADWRSDLPFFDFDTDLAIAPTCRAIAREDWSKEYFDSLKAAHQTHYEQMGSLKANINIEGKVYEFEGQAFRDHSYGFKRDWTLMHRYIFHMLFLEDGTMASIGVICQPCTCSTLEAGYVYEPDGSLHPLEWCDLKLYQHGENGTAPKDHAFTFKAGEKVYNVQVNVEYESIHFVGKNWEARMVERFVRYRVNGTVDGRGISEFHYRNKNGRTTD</sequence>
<dbReference type="PANTHER" id="PTHR34717:SF1">
    <property type="entry name" value="EG:BACR7A4.20 PROTEIN"/>
    <property type="match status" value="1"/>
</dbReference>
<name>A0A6J0BEX5_NEOLC</name>
<keyword evidence="2" id="KW-1185">Reference proteome</keyword>
<dbReference type="SUPFAM" id="SSF159245">
    <property type="entry name" value="AttH-like"/>
    <property type="match status" value="1"/>
</dbReference>
<evidence type="ECO:0000313" key="3">
    <source>
        <dbReference type="RefSeq" id="XP_015512951.2"/>
    </source>
</evidence>
<dbReference type="GeneID" id="107219278"/>
<dbReference type="RefSeq" id="XP_015512951.2">
    <property type="nucleotide sequence ID" value="XM_015657465.2"/>
</dbReference>
<dbReference type="InParanoid" id="A0A6J0BEX5"/>
<organism evidence="3">
    <name type="scientific">Neodiprion lecontei</name>
    <name type="common">Redheaded pine sawfly</name>
    <dbReference type="NCBI Taxonomy" id="441921"/>
    <lineage>
        <taxon>Eukaryota</taxon>
        <taxon>Metazoa</taxon>
        <taxon>Ecdysozoa</taxon>
        <taxon>Arthropoda</taxon>
        <taxon>Hexapoda</taxon>
        <taxon>Insecta</taxon>
        <taxon>Pterygota</taxon>
        <taxon>Neoptera</taxon>
        <taxon>Endopterygota</taxon>
        <taxon>Hymenoptera</taxon>
        <taxon>Tenthredinoidea</taxon>
        <taxon>Diprionidae</taxon>
        <taxon>Diprioninae</taxon>
        <taxon>Neodiprion</taxon>
    </lineage>
</organism>
<feature type="signal peptide" evidence="1">
    <location>
        <begin position="1"/>
        <end position="21"/>
    </location>
</feature>
<evidence type="ECO:0000256" key="1">
    <source>
        <dbReference type="SAM" id="SignalP"/>
    </source>
</evidence>
<accession>A0A6J0BEX5</accession>
<reference evidence="3" key="1">
    <citation type="submission" date="2025-08" db="UniProtKB">
        <authorList>
            <consortium name="RefSeq"/>
        </authorList>
    </citation>
    <scope>IDENTIFICATION</scope>
    <source>
        <tissue evidence="3">Thorax and Abdomen</tissue>
    </source>
</reference>
<feature type="chain" id="PRO_5045624815" evidence="1">
    <location>
        <begin position="22"/>
        <end position="403"/>
    </location>
</feature>